<feature type="region of interest" description="Disordered" evidence="1">
    <location>
        <begin position="1"/>
        <end position="59"/>
    </location>
</feature>
<keyword evidence="3" id="KW-1185">Reference proteome</keyword>
<organism evidence="2 3">
    <name type="scientific">Xenoophorus captivus</name>
    <dbReference type="NCBI Taxonomy" id="1517983"/>
    <lineage>
        <taxon>Eukaryota</taxon>
        <taxon>Metazoa</taxon>
        <taxon>Chordata</taxon>
        <taxon>Craniata</taxon>
        <taxon>Vertebrata</taxon>
        <taxon>Euteleostomi</taxon>
        <taxon>Actinopterygii</taxon>
        <taxon>Neopterygii</taxon>
        <taxon>Teleostei</taxon>
        <taxon>Neoteleostei</taxon>
        <taxon>Acanthomorphata</taxon>
        <taxon>Ovalentaria</taxon>
        <taxon>Atherinomorphae</taxon>
        <taxon>Cyprinodontiformes</taxon>
        <taxon>Goodeidae</taxon>
        <taxon>Xenoophorus</taxon>
    </lineage>
</organism>
<gene>
    <name evidence="2" type="ORF">XENOCAPTIV_007285</name>
</gene>
<dbReference type="EMBL" id="JAHRIN010001822">
    <property type="protein sequence ID" value="MEQ2192122.1"/>
    <property type="molecule type" value="Genomic_DNA"/>
</dbReference>
<feature type="non-terminal residue" evidence="2">
    <location>
        <position position="59"/>
    </location>
</feature>
<evidence type="ECO:0008006" key="4">
    <source>
        <dbReference type="Google" id="ProtNLM"/>
    </source>
</evidence>
<sequence>VPLVEEASVDIKPAEKSPAQTDVQIQEAPLPSEAEPVVENPPTPSEAEPVVEDPPAPLE</sequence>
<reference evidence="2 3" key="1">
    <citation type="submission" date="2021-06" db="EMBL/GenBank/DDBJ databases">
        <authorList>
            <person name="Palmer J.M."/>
        </authorList>
    </citation>
    <scope>NUCLEOTIDE SEQUENCE [LARGE SCALE GENOMIC DNA]</scope>
    <source>
        <strain evidence="2 3">XC_2019</strain>
        <tissue evidence="2">Muscle</tissue>
    </source>
</reference>
<proteinExistence type="predicted"/>
<evidence type="ECO:0000313" key="2">
    <source>
        <dbReference type="EMBL" id="MEQ2192122.1"/>
    </source>
</evidence>
<feature type="non-terminal residue" evidence="2">
    <location>
        <position position="1"/>
    </location>
</feature>
<comment type="caution">
    <text evidence="2">The sequence shown here is derived from an EMBL/GenBank/DDBJ whole genome shotgun (WGS) entry which is preliminary data.</text>
</comment>
<protein>
    <recommendedName>
        <fullName evidence="4">Signal recognition particle-docking protein FtsY</fullName>
    </recommendedName>
</protein>
<evidence type="ECO:0000256" key="1">
    <source>
        <dbReference type="SAM" id="MobiDB-lite"/>
    </source>
</evidence>
<evidence type="ECO:0000313" key="3">
    <source>
        <dbReference type="Proteomes" id="UP001434883"/>
    </source>
</evidence>
<name>A0ABV0Q8J8_9TELE</name>
<accession>A0ABV0Q8J8</accession>
<dbReference type="Proteomes" id="UP001434883">
    <property type="component" value="Unassembled WGS sequence"/>
</dbReference>